<comment type="caution">
    <text evidence="2">The sequence shown here is derived from an EMBL/GenBank/DDBJ whole genome shotgun (WGS) entry which is preliminary data.</text>
</comment>
<dbReference type="PATRIC" id="fig|1618568.3.peg.625"/>
<reference evidence="2 3" key="1">
    <citation type="journal article" date="2015" name="Nature">
        <title>rRNA introns, odd ribosomes, and small enigmatic genomes across a large radiation of phyla.</title>
        <authorList>
            <person name="Brown C.T."/>
            <person name="Hug L.A."/>
            <person name="Thomas B.C."/>
            <person name="Sharon I."/>
            <person name="Castelle C.J."/>
            <person name="Singh A."/>
            <person name="Wilkins M.J."/>
            <person name="Williams K.H."/>
            <person name="Banfield J.F."/>
        </authorList>
    </citation>
    <scope>NUCLEOTIDE SEQUENCE [LARGE SCALE GENOMIC DNA]</scope>
</reference>
<dbReference type="EMBL" id="LBUY01000042">
    <property type="protein sequence ID" value="KKQ73878.1"/>
    <property type="molecule type" value="Genomic_DNA"/>
</dbReference>
<evidence type="ECO:0000313" key="2">
    <source>
        <dbReference type="EMBL" id="KKQ73878.1"/>
    </source>
</evidence>
<feature type="compositionally biased region" description="Low complexity" evidence="1">
    <location>
        <begin position="166"/>
        <end position="210"/>
    </location>
</feature>
<feature type="region of interest" description="Disordered" evidence="1">
    <location>
        <begin position="131"/>
        <end position="210"/>
    </location>
</feature>
<name>A0A0G0K2C7_9BACT</name>
<organism evidence="2 3">
    <name type="scientific">Candidatus Woesebacteria bacterium GW2011_GWB1_38_5</name>
    <dbReference type="NCBI Taxonomy" id="1618568"/>
    <lineage>
        <taxon>Bacteria</taxon>
        <taxon>Candidatus Woeseibacteriota</taxon>
    </lineage>
</organism>
<evidence type="ECO:0000313" key="3">
    <source>
        <dbReference type="Proteomes" id="UP000034738"/>
    </source>
</evidence>
<accession>A0A0G0K2C7</accession>
<dbReference type="AlphaFoldDB" id="A0A0G0K2C7"/>
<gene>
    <name evidence="2" type="ORF">US95_C0042G0004</name>
</gene>
<proteinExistence type="predicted"/>
<protein>
    <submittedName>
        <fullName evidence="2">Uncharacterized protein</fullName>
    </submittedName>
</protein>
<evidence type="ECO:0000256" key="1">
    <source>
        <dbReference type="SAM" id="MobiDB-lite"/>
    </source>
</evidence>
<dbReference type="Proteomes" id="UP000034738">
    <property type="component" value="Unassembled WGS sequence"/>
</dbReference>
<sequence>MRKKVSGGTESALVASMSGTIKAYGFFLIVHPDVSASYQYDNLYSSGSYAIANNNTVILKNDSDIVIDKVGYGDTASDFETQSVIGPGSGESLERKASNTSTLASMTNGESFNGNSYDSNNNYNDFILRNIPEPQDSSSPIEDLEEEVSPTENPAEEPTAIPTEIPTQTPYPTFTPTPTEELTITPVNTPTPTEYIPTEEPTTTPTDIPEITATPTPIASTAKYEFPFIGLTCGYTSRVVRFGFIIFRVPIFSCTKF</sequence>